<protein>
    <submittedName>
        <fullName evidence="8">Putative ABC transport system permease protein</fullName>
    </submittedName>
</protein>
<dbReference type="Proteomes" id="UP000245845">
    <property type="component" value="Unassembled WGS sequence"/>
</dbReference>
<gene>
    <name evidence="8" type="ORF">A8806_11440</name>
</gene>
<feature type="transmembrane region" description="Helical" evidence="6">
    <location>
        <begin position="67"/>
        <end position="91"/>
    </location>
</feature>
<evidence type="ECO:0000259" key="7">
    <source>
        <dbReference type="Pfam" id="PF02687"/>
    </source>
</evidence>
<keyword evidence="9" id="KW-1185">Reference proteome</keyword>
<dbReference type="InterPro" id="IPR003838">
    <property type="entry name" value="ABC3_permease_C"/>
</dbReference>
<keyword evidence="5 6" id="KW-0472">Membrane</keyword>
<feature type="transmembrane region" description="Helical" evidence="6">
    <location>
        <begin position="169"/>
        <end position="188"/>
    </location>
</feature>
<name>A0A2Y9BJA2_9FIRM</name>
<evidence type="ECO:0000313" key="9">
    <source>
        <dbReference type="Proteomes" id="UP000245845"/>
    </source>
</evidence>
<dbReference type="PIRSF" id="PIRSF018968">
    <property type="entry name" value="ABC_permease_BceB"/>
    <property type="match status" value="1"/>
</dbReference>
<proteinExistence type="inferred from homology"/>
<dbReference type="PANTHER" id="PTHR46795:SF3">
    <property type="entry name" value="ABC TRANSPORTER PERMEASE"/>
    <property type="match status" value="1"/>
</dbReference>
<evidence type="ECO:0000256" key="6">
    <source>
        <dbReference type="PIRNR" id="PIRNR018968"/>
    </source>
</evidence>
<feature type="transmembrane region" description="Helical" evidence="6">
    <location>
        <begin position="209"/>
        <end position="235"/>
    </location>
</feature>
<sequence length="698" mass="78204">MPFKKIKSRSTSGLFDELARKNVRKSAKDYFIYFFTLALSVCLFYSFNSISTQFTSLGIEDKLNYLAFSSGMLNGFSVIVCIIMGALVVYANRFLLKRRKKEMGIYATLGMERKELNGILMRETLRIGAFSLVAGLVMGIFAAQILSLLTAKLAGISLESYRFMVSFKSIGLSVLFFGILFIFVHFFNTKELKKMSLLDMLYSDRKNETVAAAGIGAGWLFAVLSIALTAGGYYILITVAKEDIARALGQGVVLLMLGTLFFIKSVLRISTRLEKMNKRYYFKNLNLFTTSQFSSRLKSESTSIAMTSVLLFLSLSLIILGPGMGKYATNGIGYSTPYDASIYYSSVEGKDVEDPMELLKSAGFDLQKYSNSYEAFWTYTAPSLTSDFLSGEKVEYEKSETNHKVEISHEAGGFEGYDEAEYAAYEQQMSLLTILGLEDYNRILASQNQEPVQLKEGEYAVSYAFPVMEKKLEEFQRNPKTLTIGDTSLSLAPKGIYRAGWKNQNILSENGTIIVPQSMVQELTRDQWFVDLNYLSQDESFGDKVYDGWFNADVTGFQLWTRQETMVSLTADNLLTTYLGLYLGMTFLITAGAVLAIQQMAHSADNIKRYNLLKKLGASKRNMKQTVTKQLRVYFGMPLLLAVIHTSVIVGVVFSEFEGFDAKSKLTIIGAGGLIVFGVYIVYYITTYLGSKRILQLK</sequence>
<evidence type="ECO:0000256" key="5">
    <source>
        <dbReference type="ARBA" id="ARBA00023136"/>
    </source>
</evidence>
<reference evidence="8 9" key="1">
    <citation type="submission" date="2018-05" db="EMBL/GenBank/DDBJ databases">
        <title>The Hungate 1000. A catalogue of reference genomes from the rumen microbiome.</title>
        <authorList>
            <person name="Kelly W."/>
        </authorList>
    </citation>
    <scope>NUCLEOTIDE SEQUENCE [LARGE SCALE GENOMIC DNA]</scope>
    <source>
        <strain evidence="8 9">NLAE-zl-C242</strain>
    </source>
</reference>
<evidence type="ECO:0000256" key="4">
    <source>
        <dbReference type="ARBA" id="ARBA00022989"/>
    </source>
</evidence>
<evidence type="ECO:0000256" key="2">
    <source>
        <dbReference type="ARBA" id="ARBA00022475"/>
    </source>
</evidence>
<keyword evidence="4 6" id="KW-1133">Transmembrane helix</keyword>
<keyword evidence="2 6" id="KW-1003">Cell membrane</keyword>
<feature type="transmembrane region" description="Helical" evidence="6">
    <location>
        <begin position="666"/>
        <end position="689"/>
    </location>
</feature>
<accession>A0A2Y9BJA2</accession>
<comment type="caution">
    <text evidence="8">The sequence shown here is derived from an EMBL/GenBank/DDBJ whole genome shotgun (WGS) entry which is preliminary data.</text>
</comment>
<feature type="transmembrane region" description="Helical" evidence="6">
    <location>
        <begin position="631"/>
        <end position="654"/>
    </location>
</feature>
<dbReference type="InterPro" id="IPR052536">
    <property type="entry name" value="ABC-4_Integral_Memb_Prot"/>
</dbReference>
<feature type="domain" description="ABC3 transporter permease C-terminal" evidence="7">
    <location>
        <begin position="75"/>
        <end position="196"/>
    </location>
</feature>
<keyword evidence="6" id="KW-0813">Transport</keyword>
<comment type="similarity">
    <text evidence="6">Belongs to the ABC-4 integral membrane protein family.</text>
</comment>
<dbReference type="PANTHER" id="PTHR46795">
    <property type="entry name" value="ABC TRANSPORTER PERMEASE-RELATED-RELATED"/>
    <property type="match status" value="1"/>
</dbReference>
<feature type="transmembrane region" description="Helical" evidence="6">
    <location>
        <begin position="304"/>
        <end position="325"/>
    </location>
</feature>
<dbReference type="Pfam" id="PF02687">
    <property type="entry name" value="FtsX"/>
    <property type="match status" value="1"/>
</dbReference>
<evidence type="ECO:0000256" key="3">
    <source>
        <dbReference type="ARBA" id="ARBA00022692"/>
    </source>
</evidence>
<dbReference type="GO" id="GO:0005886">
    <property type="term" value="C:plasma membrane"/>
    <property type="evidence" value="ECO:0007669"/>
    <property type="project" value="UniProtKB-SubCell"/>
</dbReference>
<feature type="transmembrane region" description="Helical" evidence="6">
    <location>
        <begin position="247"/>
        <end position="267"/>
    </location>
</feature>
<dbReference type="RefSeq" id="WP_181368803.1">
    <property type="nucleotide sequence ID" value="NZ_BAAACK010000015.1"/>
</dbReference>
<feature type="transmembrane region" description="Helical" evidence="6">
    <location>
        <begin position="575"/>
        <end position="597"/>
    </location>
</feature>
<organism evidence="8 9">
    <name type="scientific">Faecalicatena orotica</name>
    <dbReference type="NCBI Taxonomy" id="1544"/>
    <lineage>
        <taxon>Bacteria</taxon>
        <taxon>Bacillati</taxon>
        <taxon>Bacillota</taxon>
        <taxon>Clostridia</taxon>
        <taxon>Lachnospirales</taxon>
        <taxon>Lachnospiraceae</taxon>
        <taxon>Faecalicatena</taxon>
    </lineage>
</organism>
<keyword evidence="3 6" id="KW-0812">Transmembrane</keyword>
<comment type="subcellular location">
    <subcellularLocation>
        <location evidence="1 6">Cell membrane</location>
        <topology evidence="1 6">Multi-pass membrane protein</topology>
    </subcellularLocation>
</comment>
<dbReference type="AlphaFoldDB" id="A0A2Y9BJA2"/>
<evidence type="ECO:0000256" key="1">
    <source>
        <dbReference type="ARBA" id="ARBA00004651"/>
    </source>
</evidence>
<dbReference type="InterPro" id="IPR027022">
    <property type="entry name" value="ABC_permease_BceB-typ"/>
</dbReference>
<dbReference type="GO" id="GO:0055085">
    <property type="term" value="P:transmembrane transport"/>
    <property type="evidence" value="ECO:0007669"/>
    <property type="project" value="UniProtKB-UniRule"/>
</dbReference>
<evidence type="ECO:0000313" key="8">
    <source>
        <dbReference type="EMBL" id="PWJ23415.1"/>
    </source>
</evidence>
<feature type="transmembrane region" description="Helical" evidence="6">
    <location>
        <begin position="30"/>
        <end position="47"/>
    </location>
</feature>
<feature type="transmembrane region" description="Helical" evidence="6">
    <location>
        <begin position="127"/>
        <end position="149"/>
    </location>
</feature>
<dbReference type="EMBL" id="QGDL01000014">
    <property type="protein sequence ID" value="PWJ23415.1"/>
    <property type="molecule type" value="Genomic_DNA"/>
</dbReference>